<reference evidence="2 3" key="1">
    <citation type="journal article" date="2022" name="Nat. Genet.">
        <title>Improved pea reference genome and pan-genome highlight genomic features and evolutionary characteristics.</title>
        <authorList>
            <person name="Yang T."/>
            <person name="Liu R."/>
            <person name="Luo Y."/>
            <person name="Hu S."/>
            <person name="Wang D."/>
            <person name="Wang C."/>
            <person name="Pandey M.K."/>
            <person name="Ge S."/>
            <person name="Xu Q."/>
            <person name="Li N."/>
            <person name="Li G."/>
            <person name="Huang Y."/>
            <person name="Saxena R.K."/>
            <person name="Ji Y."/>
            <person name="Li M."/>
            <person name="Yan X."/>
            <person name="He Y."/>
            <person name="Liu Y."/>
            <person name="Wang X."/>
            <person name="Xiang C."/>
            <person name="Varshney R.K."/>
            <person name="Ding H."/>
            <person name="Gao S."/>
            <person name="Zong X."/>
        </authorList>
    </citation>
    <scope>NUCLEOTIDE SEQUENCE [LARGE SCALE GENOMIC DNA]</scope>
    <source>
        <strain evidence="2 3">cv. Zhongwan 6</strain>
    </source>
</reference>
<dbReference type="EMBL" id="JAMSHJ010000002">
    <property type="protein sequence ID" value="KAI5438249.1"/>
    <property type="molecule type" value="Genomic_DNA"/>
</dbReference>
<feature type="compositionally biased region" description="Pro residues" evidence="1">
    <location>
        <begin position="334"/>
        <end position="346"/>
    </location>
</feature>
<evidence type="ECO:0000313" key="2">
    <source>
        <dbReference type="EMBL" id="KAI5438249.1"/>
    </source>
</evidence>
<accession>A0A9D5BCL8</accession>
<evidence type="ECO:0000256" key="1">
    <source>
        <dbReference type="SAM" id="MobiDB-lite"/>
    </source>
</evidence>
<feature type="compositionally biased region" description="Basic and acidic residues" evidence="1">
    <location>
        <begin position="290"/>
        <end position="302"/>
    </location>
</feature>
<feature type="region of interest" description="Disordered" evidence="1">
    <location>
        <begin position="256"/>
        <end position="349"/>
    </location>
</feature>
<name>A0A9D5BCL8_PEA</name>
<feature type="compositionally biased region" description="Basic and acidic residues" evidence="1">
    <location>
        <begin position="309"/>
        <end position="333"/>
    </location>
</feature>
<evidence type="ECO:0008006" key="4">
    <source>
        <dbReference type="Google" id="ProtNLM"/>
    </source>
</evidence>
<sequence>MMRLCPHHGLEDWLVIHTFYNGLLYNTRLTIDSATGGALMDKPYADAYQLIESMAQNHYQWGSDRTMVEKPQTKGGMYEISSLDHVNAKVDALAQKIESLNVSPPATVVAVTQNCEVCGIQGHTPTDCQLLTGIQAERVNYAQGNPYSHTYNSNWKNHPNFSYKSNNALYAPGQAPSQAPAIPPGYQKPTPSTPNNNVPRKSNLEIMMENFIASQQQTNKEFLNQNVHTNEQIKQLASKVDALATHNKMLETQISQVAQQQAPTAAPTGTFPGQPQPNPKSHAHAIILRSRTEVEGPSDPRIENQNSKKSTEEESKPKEKEECNKEIVEKEEPYVPPPPYKPPIPYPQRQIKTKDAGQFKKIVDLLKQLNET</sequence>
<proteinExistence type="predicted"/>
<protein>
    <recommendedName>
        <fullName evidence="4">Retrotransposon gag protein</fullName>
    </recommendedName>
</protein>
<gene>
    <name evidence="2" type="ORF">KIW84_024119</name>
</gene>
<feature type="compositionally biased region" description="Polar residues" evidence="1">
    <location>
        <begin position="189"/>
        <end position="200"/>
    </location>
</feature>
<evidence type="ECO:0000313" key="3">
    <source>
        <dbReference type="Proteomes" id="UP001058974"/>
    </source>
</evidence>
<dbReference type="Proteomes" id="UP001058974">
    <property type="component" value="Chromosome 2"/>
</dbReference>
<comment type="caution">
    <text evidence="2">The sequence shown here is derived from an EMBL/GenBank/DDBJ whole genome shotgun (WGS) entry which is preliminary data.</text>
</comment>
<keyword evidence="3" id="KW-1185">Reference proteome</keyword>
<feature type="compositionally biased region" description="Low complexity" evidence="1">
    <location>
        <begin position="258"/>
        <end position="273"/>
    </location>
</feature>
<feature type="region of interest" description="Disordered" evidence="1">
    <location>
        <begin position="173"/>
        <end position="200"/>
    </location>
</feature>
<organism evidence="2 3">
    <name type="scientific">Pisum sativum</name>
    <name type="common">Garden pea</name>
    <name type="synonym">Lathyrus oleraceus</name>
    <dbReference type="NCBI Taxonomy" id="3888"/>
    <lineage>
        <taxon>Eukaryota</taxon>
        <taxon>Viridiplantae</taxon>
        <taxon>Streptophyta</taxon>
        <taxon>Embryophyta</taxon>
        <taxon>Tracheophyta</taxon>
        <taxon>Spermatophyta</taxon>
        <taxon>Magnoliopsida</taxon>
        <taxon>eudicotyledons</taxon>
        <taxon>Gunneridae</taxon>
        <taxon>Pentapetalae</taxon>
        <taxon>rosids</taxon>
        <taxon>fabids</taxon>
        <taxon>Fabales</taxon>
        <taxon>Fabaceae</taxon>
        <taxon>Papilionoideae</taxon>
        <taxon>50 kb inversion clade</taxon>
        <taxon>NPAAA clade</taxon>
        <taxon>Hologalegina</taxon>
        <taxon>IRL clade</taxon>
        <taxon>Fabeae</taxon>
        <taxon>Lathyrus</taxon>
    </lineage>
</organism>
<dbReference type="Gramene" id="Psat02G0411900-T1">
    <property type="protein sequence ID" value="KAI5438249.1"/>
    <property type="gene ID" value="KIW84_024119"/>
</dbReference>
<dbReference type="AlphaFoldDB" id="A0A9D5BCL8"/>